<dbReference type="PROSITE" id="PS51192">
    <property type="entry name" value="HELICASE_ATP_BIND_1"/>
    <property type="match status" value="1"/>
</dbReference>
<organism evidence="18 19">
    <name type="scientific">Candidatus Xianfuyuplasma coldseepsis</name>
    <dbReference type="NCBI Taxonomy" id="2782163"/>
    <lineage>
        <taxon>Bacteria</taxon>
        <taxon>Bacillati</taxon>
        <taxon>Mycoplasmatota</taxon>
        <taxon>Mollicutes</taxon>
        <taxon>Candidatus Izemoplasmatales</taxon>
        <taxon>Candidatus Izemoplasmataceae</taxon>
        <taxon>Candidatus Xianfuyuplasma</taxon>
    </lineage>
</organism>
<dbReference type="PANTHER" id="PTHR47964:SF1">
    <property type="entry name" value="ATP-DEPENDENT DNA HELICASE HOMOLOG RECG, CHLOROPLASTIC"/>
    <property type="match status" value="1"/>
</dbReference>
<dbReference type="EMBL" id="CP048914">
    <property type="protein sequence ID" value="QMS85586.1"/>
    <property type="molecule type" value="Genomic_DNA"/>
</dbReference>
<dbReference type="InterPro" id="IPR014001">
    <property type="entry name" value="Helicase_ATP-bd"/>
</dbReference>
<dbReference type="NCBIfam" id="TIGR00643">
    <property type="entry name" value="recG"/>
    <property type="match status" value="1"/>
</dbReference>
<dbReference type="GO" id="GO:0006281">
    <property type="term" value="P:DNA repair"/>
    <property type="evidence" value="ECO:0007669"/>
    <property type="project" value="UniProtKB-UniRule"/>
</dbReference>
<dbReference type="InterPro" id="IPR033454">
    <property type="entry name" value="RecG_wedge"/>
</dbReference>
<accession>A0A7L7KTK9</accession>
<dbReference type="InterPro" id="IPR011545">
    <property type="entry name" value="DEAD/DEAH_box_helicase_dom"/>
</dbReference>
<evidence type="ECO:0000256" key="5">
    <source>
        <dbReference type="ARBA" id="ARBA00022801"/>
    </source>
</evidence>
<dbReference type="InterPro" id="IPR047112">
    <property type="entry name" value="RecG/Mfd"/>
</dbReference>
<dbReference type="Proteomes" id="UP000514720">
    <property type="component" value="Chromosome"/>
</dbReference>
<dbReference type="GO" id="GO:0005524">
    <property type="term" value="F:ATP binding"/>
    <property type="evidence" value="ECO:0007669"/>
    <property type="project" value="UniProtKB-KW"/>
</dbReference>
<keyword evidence="9 15" id="KW-0233">DNA recombination</keyword>
<dbReference type="GO" id="GO:0006310">
    <property type="term" value="P:DNA recombination"/>
    <property type="evidence" value="ECO:0007669"/>
    <property type="project" value="UniProtKB-UniRule"/>
</dbReference>
<keyword evidence="8" id="KW-0238">DNA-binding</keyword>
<proteinExistence type="inferred from homology"/>
<evidence type="ECO:0000256" key="6">
    <source>
        <dbReference type="ARBA" id="ARBA00022806"/>
    </source>
</evidence>
<dbReference type="SMART" id="SM00490">
    <property type="entry name" value="HELICc"/>
    <property type="match status" value="1"/>
</dbReference>
<gene>
    <name evidence="18" type="primary">recG</name>
    <name evidence="18" type="ORF">G4Z02_07470</name>
</gene>
<keyword evidence="6 15" id="KW-0347">Helicase</keyword>
<name>A0A7L7KTK9_9MOLU</name>
<dbReference type="Pfam" id="PF00270">
    <property type="entry name" value="DEAD"/>
    <property type="match status" value="1"/>
</dbReference>
<dbReference type="GO" id="GO:0003677">
    <property type="term" value="F:DNA binding"/>
    <property type="evidence" value="ECO:0007669"/>
    <property type="project" value="UniProtKB-KW"/>
</dbReference>
<evidence type="ECO:0000256" key="10">
    <source>
        <dbReference type="ARBA" id="ARBA00023204"/>
    </source>
</evidence>
<comment type="similarity">
    <text evidence="1 15">Belongs to the helicase family. RecG subfamily.</text>
</comment>
<dbReference type="InterPro" id="IPR004609">
    <property type="entry name" value="ATP-dep_DNA_helicase_RecG"/>
</dbReference>
<dbReference type="PANTHER" id="PTHR47964">
    <property type="entry name" value="ATP-DEPENDENT DNA HELICASE HOMOLOG RECG, CHLOROPLASTIC"/>
    <property type="match status" value="1"/>
</dbReference>
<keyword evidence="5 15" id="KW-0378">Hydrolase</keyword>
<comment type="catalytic activity">
    <reaction evidence="12 15">
        <text>Couples ATP hydrolysis with the unwinding of duplex DNA by translocating in the 3'-5' direction.</text>
        <dbReference type="EC" id="5.6.2.4"/>
    </reaction>
</comment>
<dbReference type="InterPro" id="IPR012340">
    <property type="entry name" value="NA-bd_OB-fold"/>
</dbReference>
<feature type="domain" description="Helicase C-terminal" evidence="17">
    <location>
        <begin position="443"/>
        <end position="601"/>
    </location>
</feature>
<evidence type="ECO:0000256" key="14">
    <source>
        <dbReference type="ARBA" id="ARBA00048988"/>
    </source>
</evidence>
<evidence type="ECO:0000259" key="16">
    <source>
        <dbReference type="PROSITE" id="PS51192"/>
    </source>
</evidence>
<protein>
    <recommendedName>
        <fullName evidence="2 15">ATP-dependent DNA helicase RecG</fullName>
        <ecNumber evidence="13 15">5.6.2.4</ecNumber>
    </recommendedName>
</protein>
<dbReference type="RefSeq" id="WP_258877387.1">
    <property type="nucleotide sequence ID" value="NZ_CP048914.1"/>
</dbReference>
<evidence type="ECO:0000256" key="4">
    <source>
        <dbReference type="ARBA" id="ARBA00022763"/>
    </source>
</evidence>
<dbReference type="InterPro" id="IPR027417">
    <property type="entry name" value="P-loop_NTPase"/>
</dbReference>
<dbReference type="CDD" id="cd17992">
    <property type="entry name" value="DEXHc_RecG"/>
    <property type="match status" value="1"/>
</dbReference>
<evidence type="ECO:0000256" key="2">
    <source>
        <dbReference type="ARBA" id="ARBA00017846"/>
    </source>
</evidence>
<evidence type="ECO:0000256" key="8">
    <source>
        <dbReference type="ARBA" id="ARBA00023125"/>
    </source>
</evidence>
<keyword evidence="3 15" id="KW-0547">Nucleotide-binding</keyword>
<evidence type="ECO:0000313" key="18">
    <source>
        <dbReference type="EMBL" id="QMS85586.1"/>
    </source>
</evidence>
<reference evidence="18 19" key="1">
    <citation type="submission" date="2020-02" db="EMBL/GenBank/DDBJ databases">
        <authorList>
            <person name="Zheng R.K."/>
            <person name="Sun C.M."/>
        </authorList>
    </citation>
    <scope>NUCLEOTIDE SEQUENCE [LARGE SCALE GENOMIC DNA]</scope>
    <source>
        <strain evidence="19">zrk13</strain>
    </source>
</reference>
<dbReference type="Gene3D" id="3.40.50.300">
    <property type="entry name" value="P-loop containing nucleotide triphosphate hydrolases"/>
    <property type="match status" value="2"/>
</dbReference>
<evidence type="ECO:0000256" key="15">
    <source>
        <dbReference type="RuleBase" id="RU363016"/>
    </source>
</evidence>
<keyword evidence="10 15" id="KW-0234">DNA repair</keyword>
<keyword evidence="11" id="KW-0413">Isomerase</keyword>
<dbReference type="KEGG" id="xcl:G4Z02_07470"/>
<dbReference type="Pfam" id="PF17191">
    <property type="entry name" value="RecG_wedge"/>
    <property type="match status" value="1"/>
</dbReference>
<feature type="domain" description="Helicase ATP-binding" evidence="16">
    <location>
        <begin position="263"/>
        <end position="424"/>
    </location>
</feature>
<dbReference type="Pfam" id="PF19833">
    <property type="entry name" value="RecG_dom3_C"/>
    <property type="match status" value="1"/>
</dbReference>
<sequence>MSRLESIKGIGPRMKDKLNRNQIYDAFDLIRRFPKRYEVYHLTTLKDAADGARITIEAKVTSVPTVAYIRKNFNRLSFQVVIEGRPFKVAIFNRDYLRNILDIGEDIVLTGSMDRTKNTFTATTLKLKRNFKNEIEPIYNIDGISDKQFHKFANQAMDDYASFIDDDLPQELQEKYKLIPYHELLRIVHQPHTMKELDKITRRIKYEELFKFQLKMQYTRLKNRSKKSYLKAYDLQAVKDFIASLPYELTNDQKRATNQIIKDIKSPYIMNRLLQGDVGSGKTVVAAITVLAVLSSGYQVAMMAPTEILAKQHYRTFYKWFEHLPYDVLLLTGKLTATERSEILDKVKHQDNVLLIGTHALFSDDVHYDNLGYVITDEQHRFGVEQRKKLREKGYQPDVLYMSATPIPRTLAISLFGDMDITTIREKPASRQAVETKLFSLKQMDLVYMLMEEELRKNHQIYVVTPLILESETTDLSNAQNVFRQLRNHFKDYSIGLMHSKIKQDNKEQVMKLFEENKINILVSTTVIEVGVDIANATMMVVFDSDRFGLSQLHQLRGRIGRSTIKSYCLLLHRDDDEVKERLEIMETTDDGFALSEQDLRLRGPGEFFGYRQSGDMKFEQADIVQDAHILEIAKQDALDILQQKDNYYNPKYQPLFKYLKAQLRKTNLD</sequence>
<evidence type="ECO:0000259" key="17">
    <source>
        <dbReference type="PROSITE" id="PS51194"/>
    </source>
</evidence>
<dbReference type="AlphaFoldDB" id="A0A7L7KTK9"/>
<dbReference type="NCBIfam" id="NF008165">
    <property type="entry name" value="PRK10917.1-3"/>
    <property type="match status" value="1"/>
</dbReference>
<dbReference type="EC" id="5.6.2.4" evidence="13 15"/>
<dbReference type="Pfam" id="PF00271">
    <property type="entry name" value="Helicase_C"/>
    <property type="match status" value="1"/>
</dbReference>
<evidence type="ECO:0000256" key="9">
    <source>
        <dbReference type="ARBA" id="ARBA00023172"/>
    </source>
</evidence>
<keyword evidence="7 15" id="KW-0067">ATP-binding</keyword>
<evidence type="ECO:0000256" key="12">
    <source>
        <dbReference type="ARBA" id="ARBA00034617"/>
    </source>
</evidence>
<comment type="function">
    <text evidence="15">Plays a critical role in recombination and DNA repair. Helps process Holliday junction intermediates to mature products by catalyzing branch migration. Has replication fork regression activity, unwinds stalled or blocked replication forks to make a HJ that can be resolved. Has a DNA unwinding activity characteristic of a DNA helicase with 3'-5' polarity.</text>
</comment>
<evidence type="ECO:0000256" key="1">
    <source>
        <dbReference type="ARBA" id="ARBA00007504"/>
    </source>
</evidence>
<dbReference type="InterPro" id="IPR001650">
    <property type="entry name" value="Helicase_C-like"/>
</dbReference>
<evidence type="ECO:0000256" key="11">
    <source>
        <dbReference type="ARBA" id="ARBA00023235"/>
    </source>
</evidence>
<evidence type="ECO:0000256" key="7">
    <source>
        <dbReference type="ARBA" id="ARBA00022840"/>
    </source>
</evidence>
<dbReference type="GO" id="GO:0016787">
    <property type="term" value="F:hydrolase activity"/>
    <property type="evidence" value="ECO:0007669"/>
    <property type="project" value="UniProtKB-KW"/>
</dbReference>
<dbReference type="NCBIfam" id="NF008168">
    <property type="entry name" value="PRK10917.2-2"/>
    <property type="match status" value="1"/>
</dbReference>
<dbReference type="SUPFAM" id="SSF50249">
    <property type="entry name" value="Nucleic acid-binding proteins"/>
    <property type="match status" value="1"/>
</dbReference>
<evidence type="ECO:0000256" key="13">
    <source>
        <dbReference type="ARBA" id="ARBA00034808"/>
    </source>
</evidence>
<keyword evidence="19" id="KW-1185">Reference proteome</keyword>
<dbReference type="PROSITE" id="PS51194">
    <property type="entry name" value="HELICASE_CTER"/>
    <property type="match status" value="1"/>
</dbReference>
<dbReference type="SMART" id="SM00487">
    <property type="entry name" value="DEXDc"/>
    <property type="match status" value="1"/>
</dbReference>
<dbReference type="InterPro" id="IPR045562">
    <property type="entry name" value="RecG_dom3_C"/>
</dbReference>
<comment type="catalytic activity">
    <reaction evidence="14 15">
        <text>ATP + H2O = ADP + phosphate + H(+)</text>
        <dbReference type="Rhea" id="RHEA:13065"/>
        <dbReference type="ChEBI" id="CHEBI:15377"/>
        <dbReference type="ChEBI" id="CHEBI:15378"/>
        <dbReference type="ChEBI" id="CHEBI:30616"/>
        <dbReference type="ChEBI" id="CHEBI:43474"/>
        <dbReference type="ChEBI" id="CHEBI:456216"/>
        <dbReference type="EC" id="5.6.2.4"/>
    </reaction>
</comment>
<keyword evidence="4 15" id="KW-0227">DNA damage</keyword>
<dbReference type="SUPFAM" id="SSF52540">
    <property type="entry name" value="P-loop containing nucleoside triphosphate hydrolases"/>
    <property type="match status" value="2"/>
</dbReference>
<evidence type="ECO:0000313" key="19">
    <source>
        <dbReference type="Proteomes" id="UP000514720"/>
    </source>
</evidence>
<dbReference type="Gene3D" id="2.40.50.140">
    <property type="entry name" value="Nucleic acid-binding proteins"/>
    <property type="match status" value="1"/>
</dbReference>
<dbReference type="GO" id="GO:0043138">
    <property type="term" value="F:3'-5' DNA helicase activity"/>
    <property type="evidence" value="ECO:0007669"/>
    <property type="project" value="UniProtKB-EC"/>
</dbReference>
<evidence type="ECO:0000256" key="3">
    <source>
        <dbReference type="ARBA" id="ARBA00022741"/>
    </source>
</evidence>